<gene>
    <name evidence="2" type="ORF">BWK73_04570</name>
</gene>
<dbReference type="EMBL" id="MTEJ01000007">
    <property type="protein sequence ID" value="OQX16141.1"/>
    <property type="molecule type" value="Genomic_DNA"/>
</dbReference>
<name>A0A1Y1QY65_9GAMM</name>
<accession>A0A1Y1QY65</accession>
<comment type="caution">
    <text evidence="2">The sequence shown here is derived from an EMBL/GenBank/DDBJ whole genome shotgun (WGS) entry which is preliminary data.</text>
</comment>
<evidence type="ECO:0000256" key="1">
    <source>
        <dbReference type="SAM" id="MobiDB-lite"/>
    </source>
</evidence>
<proteinExistence type="predicted"/>
<protein>
    <submittedName>
        <fullName evidence="2">Uncharacterized protein</fullName>
    </submittedName>
</protein>
<organism evidence="2 3">
    <name type="scientific">Thiothrix lacustris</name>
    <dbReference type="NCBI Taxonomy" id="525917"/>
    <lineage>
        <taxon>Bacteria</taxon>
        <taxon>Pseudomonadati</taxon>
        <taxon>Pseudomonadota</taxon>
        <taxon>Gammaproteobacteria</taxon>
        <taxon>Thiotrichales</taxon>
        <taxon>Thiotrichaceae</taxon>
        <taxon>Thiothrix</taxon>
    </lineage>
</organism>
<feature type="compositionally biased region" description="Basic and acidic residues" evidence="1">
    <location>
        <begin position="37"/>
        <end position="49"/>
    </location>
</feature>
<sequence>MSKVIVTNTLGKPIFIFGKLITPGASLELDEGDVPDALKKSVSKPEDATKQPATEGVVTDPPPAKTDEELLVEAAAKAKK</sequence>
<dbReference type="Proteomes" id="UP000192491">
    <property type="component" value="Unassembled WGS sequence"/>
</dbReference>
<feature type="region of interest" description="Disordered" evidence="1">
    <location>
        <begin position="37"/>
        <end position="65"/>
    </location>
</feature>
<dbReference type="AlphaFoldDB" id="A0A1Y1QY65"/>
<evidence type="ECO:0000313" key="2">
    <source>
        <dbReference type="EMBL" id="OQX16141.1"/>
    </source>
</evidence>
<reference evidence="2 3" key="1">
    <citation type="submission" date="2017-01" db="EMBL/GenBank/DDBJ databases">
        <title>Novel large sulfur bacteria in the metagenomes of groundwater-fed chemosynthetic microbial mats in the Lake Huron basin.</title>
        <authorList>
            <person name="Sharrar A.M."/>
            <person name="Flood B.E."/>
            <person name="Bailey J.V."/>
            <person name="Jones D.S."/>
            <person name="Biddanda B."/>
            <person name="Ruberg S.A."/>
            <person name="Marcus D.N."/>
            <person name="Dick G.J."/>
        </authorList>
    </citation>
    <scope>NUCLEOTIDE SEQUENCE [LARGE SCALE GENOMIC DNA]</scope>
    <source>
        <strain evidence="2">A8</strain>
    </source>
</reference>
<evidence type="ECO:0000313" key="3">
    <source>
        <dbReference type="Proteomes" id="UP000192491"/>
    </source>
</evidence>